<name>A0A1A9V0U8_GLOAU</name>
<sequence>MSQTCKIEELIDKRVPLLSGQEEMRKRSIELSLKCIAKSPQDRPERKVVNKKYKDLYFSHMEGKEQREQTEISIQRGKGTTKGALEECDIKASNPIKKYYILSSMHSPVEIEKNDTRIPETIRFSNSTQFGVDVTDQMARKYSVKSKFQKLPLQVQIRKE</sequence>
<keyword evidence="2" id="KW-1185">Reference proteome</keyword>
<dbReference type="Proteomes" id="UP000078200">
    <property type="component" value="Unassembled WGS sequence"/>
</dbReference>
<evidence type="ECO:0000313" key="2">
    <source>
        <dbReference type="Proteomes" id="UP000078200"/>
    </source>
</evidence>
<reference evidence="1" key="1">
    <citation type="submission" date="2020-05" db="UniProtKB">
        <authorList>
            <consortium name="EnsemblMetazoa"/>
        </authorList>
    </citation>
    <scope>IDENTIFICATION</scope>
    <source>
        <strain evidence="1">TTRI</strain>
    </source>
</reference>
<accession>A0A1A9V0U8</accession>
<protein>
    <submittedName>
        <fullName evidence="1">Uncharacterized protein</fullName>
    </submittedName>
</protein>
<organism evidence="1 2">
    <name type="scientific">Glossina austeni</name>
    <name type="common">Savannah tsetse fly</name>
    <dbReference type="NCBI Taxonomy" id="7395"/>
    <lineage>
        <taxon>Eukaryota</taxon>
        <taxon>Metazoa</taxon>
        <taxon>Ecdysozoa</taxon>
        <taxon>Arthropoda</taxon>
        <taxon>Hexapoda</taxon>
        <taxon>Insecta</taxon>
        <taxon>Pterygota</taxon>
        <taxon>Neoptera</taxon>
        <taxon>Endopterygota</taxon>
        <taxon>Diptera</taxon>
        <taxon>Brachycera</taxon>
        <taxon>Muscomorpha</taxon>
        <taxon>Hippoboscoidea</taxon>
        <taxon>Glossinidae</taxon>
        <taxon>Glossina</taxon>
    </lineage>
</organism>
<dbReference type="AlphaFoldDB" id="A0A1A9V0U8"/>
<dbReference type="EnsemblMetazoa" id="GAUT022132-RA">
    <property type="protein sequence ID" value="GAUT022132-PA"/>
    <property type="gene ID" value="GAUT022132"/>
</dbReference>
<proteinExistence type="predicted"/>
<dbReference type="VEuPathDB" id="VectorBase:GAUT022132"/>
<evidence type="ECO:0000313" key="1">
    <source>
        <dbReference type="EnsemblMetazoa" id="GAUT022132-PA"/>
    </source>
</evidence>